<dbReference type="EMBL" id="VWOX01000010">
    <property type="protein sequence ID" value="KAA5541503.1"/>
    <property type="molecule type" value="Genomic_DNA"/>
</dbReference>
<protein>
    <submittedName>
        <fullName evidence="2">Uncharacterized protein</fullName>
    </submittedName>
</protein>
<gene>
    <name evidence="2" type="ORF">FYK55_18265</name>
</gene>
<dbReference type="RefSeq" id="WP_150077890.1">
    <property type="nucleotide sequence ID" value="NZ_VWOX01000010.1"/>
</dbReference>
<sequence length="76" mass="8219">MKFIGDIREVDDLADGETAGPEPDMGYELRSIGGRFEPGTVKSLVRRGNRILARTTTGKEFDVTGANAHVLVPLGF</sequence>
<organism evidence="2 3">
    <name type="scientific">Roseiconus nitratireducens</name>
    <dbReference type="NCBI Taxonomy" id="2605748"/>
    <lineage>
        <taxon>Bacteria</taxon>
        <taxon>Pseudomonadati</taxon>
        <taxon>Planctomycetota</taxon>
        <taxon>Planctomycetia</taxon>
        <taxon>Pirellulales</taxon>
        <taxon>Pirellulaceae</taxon>
        <taxon>Roseiconus</taxon>
    </lineage>
</organism>
<evidence type="ECO:0000313" key="2">
    <source>
        <dbReference type="EMBL" id="KAA5541503.1"/>
    </source>
</evidence>
<evidence type="ECO:0000313" key="3">
    <source>
        <dbReference type="Proteomes" id="UP000324479"/>
    </source>
</evidence>
<keyword evidence="3" id="KW-1185">Reference proteome</keyword>
<evidence type="ECO:0000256" key="1">
    <source>
        <dbReference type="SAM" id="MobiDB-lite"/>
    </source>
</evidence>
<comment type="caution">
    <text evidence="2">The sequence shown here is derived from an EMBL/GenBank/DDBJ whole genome shotgun (WGS) entry which is preliminary data.</text>
</comment>
<feature type="region of interest" description="Disordered" evidence="1">
    <location>
        <begin position="12"/>
        <end position="32"/>
    </location>
</feature>
<accession>A0A5M6D2D5</accession>
<reference evidence="2 3" key="1">
    <citation type="submission" date="2019-08" db="EMBL/GenBank/DDBJ databases">
        <authorList>
            <person name="Dhanesh K."/>
            <person name="Kumar G."/>
            <person name="Sasikala C."/>
            <person name="Venkata Ramana C."/>
        </authorList>
    </citation>
    <scope>NUCLEOTIDE SEQUENCE [LARGE SCALE GENOMIC DNA]</scope>
    <source>
        <strain evidence="2 3">JC645</strain>
    </source>
</reference>
<proteinExistence type="predicted"/>
<name>A0A5M6D2D5_9BACT</name>
<dbReference type="Proteomes" id="UP000324479">
    <property type="component" value="Unassembled WGS sequence"/>
</dbReference>
<dbReference type="AlphaFoldDB" id="A0A5M6D2D5"/>